<feature type="domain" description="Iminophenyl-pyruvate dimer synthase" evidence="1">
    <location>
        <begin position="22"/>
        <end position="248"/>
    </location>
</feature>
<dbReference type="KEGG" id="scor:J3U87_27345"/>
<keyword evidence="3" id="KW-1185">Reference proteome</keyword>
<evidence type="ECO:0000313" key="2">
    <source>
        <dbReference type="EMBL" id="QTD49318.1"/>
    </source>
</evidence>
<dbReference type="EMBL" id="CP071793">
    <property type="protein sequence ID" value="QTD49318.1"/>
    <property type="molecule type" value="Genomic_DNA"/>
</dbReference>
<protein>
    <submittedName>
        <fullName evidence="2">Ferritin-like protein</fullName>
    </submittedName>
</protein>
<proteinExistence type="predicted"/>
<dbReference type="Gene3D" id="6.10.140.1530">
    <property type="match status" value="1"/>
</dbReference>
<dbReference type="RefSeq" id="WP_237378955.1">
    <property type="nucleotide sequence ID" value="NZ_CP071793.1"/>
</dbReference>
<gene>
    <name evidence="2" type="ORF">J3U87_27345</name>
</gene>
<dbReference type="Pfam" id="PF12902">
    <property type="entry name" value="Ferritin-like"/>
    <property type="match status" value="1"/>
</dbReference>
<dbReference type="Gene3D" id="1.20.1260.10">
    <property type="match status" value="1"/>
</dbReference>
<dbReference type="AlphaFoldDB" id="A0A8A4TKF9"/>
<dbReference type="PANTHER" id="PTHR34400">
    <property type="match status" value="1"/>
</dbReference>
<accession>A0A8A4TKF9</accession>
<evidence type="ECO:0000259" key="1">
    <source>
        <dbReference type="Pfam" id="PF12902"/>
    </source>
</evidence>
<dbReference type="Proteomes" id="UP000663929">
    <property type="component" value="Chromosome"/>
</dbReference>
<dbReference type="InterPro" id="IPR026820">
    <property type="entry name" value="VioB/RebD_dom"/>
</dbReference>
<name>A0A8A4TKF9_SULCO</name>
<organism evidence="2 3">
    <name type="scientific">Sulfidibacter corallicola</name>
    <dbReference type="NCBI Taxonomy" id="2818388"/>
    <lineage>
        <taxon>Bacteria</taxon>
        <taxon>Pseudomonadati</taxon>
        <taxon>Acidobacteriota</taxon>
        <taxon>Holophagae</taxon>
        <taxon>Acanthopleuribacterales</taxon>
        <taxon>Acanthopleuribacteraceae</taxon>
        <taxon>Sulfidibacter</taxon>
    </lineage>
</organism>
<dbReference type="PANTHER" id="PTHR34400:SF4">
    <property type="entry name" value="MEMBRANE PROTEIN"/>
    <property type="match status" value="1"/>
</dbReference>
<evidence type="ECO:0000313" key="3">
    <source>
        <dbReference type="Proteomes" id="UP000663929"/>
    </source>
</evidence>
<sequence length="341" mass="38755">MSSCDPGCFPPKWHLDHLRTHLQAAVCLEFWTVPYYMTAAYSIKNPASPAFRLIRSVFYQEMLHMQLAANVYNAYFDNFSFLPEFLQYEEIPVLNFNLDTPNPTEIYHPYTAELGPLDLARINTMCLIEYPDWATHGSPSLQEDIYQYGSIAEFYQATLVGMAELVEHLRGGQRQIDFFKNYYNHFENQTVIHDGLDGLREAQNLIWAITDQGEGQYQGDREIPLQYRNTADGVMPAWAHFRKFSSIRARLLSGRVIEDSPVYSGETNPAPGTPGYQAQQTLIDNFAVFLQELTDLINGHATADFGSLMPTIGANVLSCWRHGAVPKFYPDPKTQTDQPGT</sequence>
<dbReference type="InterPro" id="IPR012347">
    <property type="entry name" value="Ferritin-like"/>
</dbReference>
<reference evidence="2" key="1">
    <citation type="submission" date="2021-03" db="EMBL/GenBank/DDBJ databases">
        <title>Acanthopleuribacteraceae sp. M133.</title>
        <authorList>
            <person name="Wang G."/>
        </authorList>
    </citation>
    <scope>NUCLEOTIDE SEQUENCE</scope>
    <source>
        <strain evidence="2">M133</strain>
    </source>
</reference>